<comment type="caution">
    <text evidence="13">The sequence shown here is derived from an EMBL/GenBank/DDBJ whole genome shotgun (WGS) entry which is preliminary data.</text>
</comment>
<dbReference type="InterPro" id="IPR034197">
    <property type="entry name" value="Peptidases_S8_3"/>
</dbReference>
<evidence type="ECO:0000256" key="1">
    <source>
        <dbReference type="ARBA" id="ARBA00011073"/>
    </source>
</evidence>
<protein>
    <recommendedName>
        <fullName evidence="15">Subtilisin-like protease</fullName>
    </recommendedName>
</protein>
<feature type="active site" description="Charge relay system" evidence="7 8">
    <location>
        <position position="466"/>
    </location>
</feature>
<dbReference type="Gene3D" id="2.60.40.2310">
    <property type="match status" value="1"/>
</dbReference>
<dbReference type="Pfam" id="PF00082">
    <property type="entry name" value="Peptidase_S8"/>
    <property type="match status" value="1"/>
</dbReference>
<name>A0A843X8G9_COLES</name>
<feature type="domain" description="Inhibitor I9" evidence="11">
    <location>
        <begin position="2"/>
        <end position="43"/>
    </location>
</feature>
<evidence type="ECO:0000259" key="11">
    <source>
        <dbReference type="Pfam" id="PF05922"/>
    </source>
</evidence>
<dbReference type="CDD" id="cd02120">
    <property type="entry name" value="PA_subtilisin_like"/>
    <property type="match status" value="1"/>
</dbReference>
<dbReference type="InterPro" id="IPR003137">
    <property type="entry name" value="PA_domain"/>
</dbReference>
<keyword evidence="4 8" id="KW-0378">Hydrolase</keyword>
<dbReference type="SUPFAM" id="SSF52025">
    <property type="entry name" value="PA domain"/>
    <property type="match status" value="1"/>
</dbReference>
<keyword evidence="2 8" id="KW-0645">Protease</keyword>
<evidence type="ECO:0000256" key="5">
    <source>
        <dbReference type="ARBA" id="ARBA00022825"/>
    </source>
</evidence>
<keyword evidence="14" id="KW-1185">Reference proteome</keyword>
<dbReference type="InterPro" id="IPR036852">
    <property type="entry name" value="Peptidase_S8/S53_dom_sf"/>
</dbReference>
<dbReference type="Pfam" id="PF17766">
    <property type="entry name" value="fn3_6"/>
    <property type="match status" value="1"/>
</dbReference>
<dbReference type="InterPro" id="IPR041469">
    <property type="entry name" value="Subtilisin-like_FN3"/>
</dbReference>
<feature type="active site" description="Charge relay system" evidence="7 8">
    <location>
        <position position="148"/>
    </location>
</feature>
<feature type="domain" description="Subtilisin-like protease fibronectin type-III" evidence="12">
    <location>
        <begin position="579"/>
        <end position="678"/>
    </location>
</feature>
<organism evidence="13 14">
    <name type="scientific">Colocasia esculenta</name>
    <name type="common">Wild taro</name>
    <name type="synonym">Arum esculentum</name>
    <dbReference type="NCBI Taxonomy" id="4460"/>
    <lineage>
        <taxon>Eukaryota</taxon>
        <taxon>Viridiplantae</taxon>
        <taxon>Streptophyta</taxon>
        <taxon>Embryophyta</taxon>
        <taxon>Tracheophyta</taxon>
        <taxon>Spermatophyta</taxon>
        <taxon>Magnoliopsida</taxon>
        <taxon>Liliopsida</taxon>
        <taxon>Araceae</taxon>
        <taxon>Aroideae</taxon>
        <taxon>Colocasieae</taxon>
        <taxon>Colocasia</taxon>
    </lineage>
</organism>
<feature type="domain" description="Peptidase S8/S53" evidence="9">
    <location>
        <begin position="68"/>
        <end position="525"/>
    </location>
</feature>
<dbReference type="InterPro" id="IPR000209">
    <property type="entry name" value="Peptidase_S8/S53_dom"/>
</dbReference>
<feature type="active site" description="Charge relay system" evidence="7 8">
    <location>
        <position position="77"/>
    </location>
</feature>
<keyword evidence="6" id="KW-0325">Glycoprotein</keyword>
<dbReference type="InterPro" id="IPR015500">
    <property type="entry name" value="Peptidase_S8_subtilisin-rel"/>
</dbReference>
<evidence type="ECO:0000259" key="9">
    <source>
        <dbReference type="Pfam" id="PF00082"/>
    </source>
</evidence>
<evidence type="ECO:0000259" key="10">
    <source>
        <dbReference type="Pfam" id="PF02225"/>
    </source>
</evidence>
<dbReference type="Gene3D" id="3.40.50.200">
    <property type="entry name" value="Peptidase S8/S53 domain"/>
    <property type="match status" value="1"/>
</dbReference>
<dbReference type="FunFam" id="3.40.50.200:FF:000006">
    <property type="entry name" value="Subtilisin-like protease SBT1.5"/>
    <property type="match status" value="1"/>
</dbReference>
<gene>
    <name evidence="13" type="ORF">Taro_048565</name>
</gene>
<dbReference type="EMBL" id="NMUH01006607">
    <property type="protein sequence ID" value="MQM15619.1"/>
    <property type="molecule type" value="Genomic_DNA"/>
</dbReference>
<keyword evidence="5 8" id="KW-0720">Serine protease</keyword>
<feature type="non-terminal residue" evidence="13">
    <location>
        <position position="1"/>
    </location>
</feature>
<evidence type="ECO:0000256" key="2">
    <source>
        <dbReference type="ARBA" id="ARBA00022670"/>
    </source>
</evidence>
<sequence>RRLLYSYHHVVSGFAARLTDKDLASMREMDGFLAAYPDELLPLQTTHSPDFIGLRLGVAGLWNLSRLGQGVIVGVLDTGANPNHLSFSDAGIPRPPAKWKGRCDYKPSECNNKLIGARAFTLGLRVMRGEPLGGGVSQRQPPYDTQGHGTHTASTAAGAFVGNAASYGNARGTAAGMAPRAHLAIYKVCGAAGCPTSDILAGLDAAVQDGVDVVSLSLGGPSRPFYSDSTAIGTFGAMEKGIFVSCAAGNSGPSPGTLSNEAPWMLTVGASTIDRAIRATVRLGNGEEFDGESLFQPSASTFPPTMLPLVYAGACSSFAGVDVRGNVVLCDFGGGIGRVTKGSNVKNAGGAAMILANTAAQGYTTLAEGHVLPASHVSYLAASEIKSYMTSTSSPTATIVFKGTVMGGEPPAPAVAFFSSRGPSGASPGILKPDIIGPGVNILAAWPLPVGPPDARSTFNIISGTSMATPHLSGVAALLKSTHPDWSPAAIKSAMMTTALMLDPKNAPISDQDGNQASNFALGSGQVDPTAANDPGLVYDLGPDDYVKYLCGLYADSQVSLIARRLVRCSTVGAIDESQLNYPSFRVFLDAAGDYTSSITRTVTNVGEPRTTCEPSVLEPPGVSMAVKPSELTFEAVGQKKQYTVTFGKTDTGTATEASGLLVWLCNGNKNVTSPVVVSY</sequence>
<evidence type="ECO:0000256" key="4">
    <source>
        <dbReference type="ARBA" id="ARBA00022801"/>
    </source>
</evidence>
<keyword evidence="3" id="KW-0732">Signal</keyword>
<dbReference type="InterPro" id="IPR046450">
    <property type="entry name" value="PA_dom_sf"/>
</dbReference>
<dbReference type="SUPFAM" id="SSF52743">
    <property type="entry name" value="Subtilisin-like"/>
    <property type="match status" value="1"/>
</dbReference>
<dbReference type="Proteomes" id="UP000652761">
    <property type="component" value="Unassembled WGS sequence"/>
</dbReference>
<comment type="similarity">
    <text evidence="1 8">Belongs to the peptidase S8 family.</text>
</comment>
<evidence type="ECO:0000313" key="13">
    <source>
        <dbReference type="EMBL" id="MQM15619.1"/>
    </source>
</evidence>
<dbReference type="Pfam" id="PF02225">
    <property type="entry name" value="PA"/>
    <property type="match status" value="1"/>
</dbReference>
<dbReference type="OrthoDB" id="206201at2759"/>
<evidence type="ECO:0000256" key="8">
    <source>
        <dbReference type="PROSITE-ProRule" id="PRU01240"/>
    </source>
</evidence>
<dbReference type="GO" id="GO:0004252">
    <property type="term" value="F:serine-type endopeptidase activity"/>
    <property type="evidence" value="ECO:0007669"/>
    <property type="project" value="UniProtKB-UniRule"/>
</dbReference>
<evidence type="ECO:0000256" key="3">
    <source>
        <dbReference type="ARBA" id="ARBA00022729"/>
    </source>
</evidence>
<evidence type="ECO:0000256" key="7">
    <source>
        <dbReference type="PIRSR" id="PIRSR615500-1"/>
    </source>
</evidence>
<feature type="domain" description="PA" evidence="10">
    <location>
        <begin position="307"/>
        <end position="384"/>
    </location>
</feature>
<evidence type="ECO:0008006" key="15">
    <source>
        <dbReference type="Google" id="ProtNLM"/>
    </source>
</evidence>
<dbReference type="GO" id="GO:0006508">
    <property type="term" value="P:proteolysis"/>
    <property type="evidence" value="ECO:0007669"/>
    <property type="project" value="UniProtKB-KW"/>
</dbReference>
<dbReference type="PANTHER" id="PTHR10795">
    <property type="entry name" value="PROPROTEIN CONVERTASE SUBTILISIN/KEXIN"/>
    <property type="match status" value="1"/>
</dbReference>
<dbReference type="PRINTS" id="PR00723">
    <property type="entry name" value="SUBTILISIN"/>
</dbReference>
<dbReference type="Gene3D" id="3.30.70.80">
    <property type="entry name" value="Peptidase S8 propeptide/proteinase inhibitor I9"/>
    <property type="match status" value="1"/>
</dbReference>
<dbReference type="AlphaFoldDB" id="A0A843X8G9"/>
<dbReference type="InterPro" id="IPR010259">
    <property type="entry name" value="S8pro/Inhibitor_I9"/>
</dbReference>
<evidence type="ECO:0000256" key="6">
    <source>
        <dbReference type="ARBA" id="ARBA00023180"/>
    </source>
</evidence>
<dbReference type="Pfam" id="PF05922">
    <property type="entry name" value="Inhibitor_I9"/>
    <property type="match status" value="1"/>
</dbReference>
<evidence type="ECO:0000259" key="12">
    <source>
        <dbReference type="Pfam" id="PF17766"/>
    </source>
</evidence>
<dbReference type="InterPro" id="IPR037045">
    <property type="entry name" value="S8pro/Inhibitor_I9_sf"/>
</dbReference>
<dbReference type="PROSITE" id="PS51892">
    <property type="entry name" value="SUBTILASE"/>
    <property type="match status" value="1"/>
</dbReference>
<reference evidence="13" key="1">
    <citation type="submission" date="2017-07" db="EMBL/GenBank/DDBJ databases">
        <title>Taro Niue Genome Assembly and Annotation.</title>
        <authorList>
            <person name="Atibalentja N."/>
            <person name="Keating K."/>
            <person name="Fields C.J."/>
        </authorList>
    </citation>
    <scope>NUCLEOTIDE SEQUENCE</scope>
    <source>
        <strain evidence="13">Niue_2</strain>
        <tissue evidence="13">Leaf</tissue>
    </source>
</reference>
<dbReference type="Gene3D" id="3.50.30.30">
    <property type="match status" value="1"/>
</dbReference>
<accession>A0A843X8G9</accession>
<dbReference type="InterPro" id="IPR045051">
    <property type="entry name" value="SBT"/>
</dbReference>
<proteinExistence type="inferred from homology"/>
<evidence type="ECO:0000313" key="14">
    <source>
        <dbReference type="Proteomes" id="UP000652761"/>
    </source>
</evidence>
<dbReference type="CDD" id="cd04852">
    <property type="entry name" value="Peptidases_S8_3"/>
    <property type="match status" value="1"/>
</dbReference>